<dbReference type="OrthoDB" id="10254310at2759"/>
<dbReference type="Gene3D" id="3.30.310.10">
    <property type="entry name" value="TATA-Binding Protein"/>
    <property type="match status" value="1"/>
</dbReference>
<dbReference type="GeneID" id="14915676"/>
<feature type="domain" description="Clathrin/coatomer adaptor adaptin-like N-terminal" evidence="7">
    <location>
        <begin position="12"/>
        <end position="551"/>
    </location>
</feature>
<dbReference type="SUPFAM" id="SSF48371">
    <property type="entry name" value="ARM repeat"/>
    <property type="match status" value="1"/>
</dbReference>
<dbReference type="InterPro" id="IPR016024">
    <property type="entry name" value="ARM-type_fold"/>
</dbReference>
<dbReference type="STRING" id="1257118.L8GPS7"/>
<feature type="domain" description="Beta-adaptin appendage C-terminal subdomain" evidence="8">
    <location>
        <begin position="789"/>
        <end position="847"/>
    </location>
</feature>
<dbReference type="Pfam" id="PF01602">
    <property type="entry name" value="Adaptin_N"/>
    <property type="match status" value="1"/>
</dbReference>
<dbReference type="AlphaFoldDB" id="L8GPS7"/>
<dbReference type="InterPro" id="IPR026739">
    <property type="entry name" value="AP_beta"/>
</dbReference>
<keyword evidence="4" id="KW-0653">Protein transport</keyword>
<dbReference type="FunFam" id="1.25.10.10:FF:000002">
    <property type="entry name" value="AP complex subunit beta"/>
    <property type="match status" value="1"/>
</dbReference>
<evidence type="ECO:0000256" key="1">
    <source>
        <dbReference type="ARBA" id="ARBA00004308"/>
    </source>
</evidence>
<dbReference type="InterPro" id="IPR002553">
    <property type="entry name" value="Clathrin/coatomer_adapt-like_N"/>
</dbReference>
<dbReference type="SUPFAM" id="SSF49348">
    <property type="entry name" value="Clathrin adaptor appendage domain"/>
    <property type="match status" value="1"/>
</dbReference>
<evidence type="ECO:0000256" key="3">
    <source>
        <dbReference type="ARBA" id="ARBA00022448"/>
    </source>
</evidence>
<evidence type="ECO:0000256" key="2">
    <source>
        <dbReference type="ARBA" id="ARBA00006613"/>
    </source>
</evidence>
<dbReference type="Proteomes" id="UP000011083">
    <property type="component" value="Unassembled WGS sequence"/>
</dbReference>
<dbReference type="SUPFAM" id="SSF55711">
    <property type="entry name" value="Subdomain of clathrin and coatomer appendage domain"/>
    <property type="match status" value="1"/>
</dbReference>
<dbReference type="InterPro" id="IPR011989">
    <property type="entry name" value="ARM-like"/>
</dbReference>
<dbReference type="GO" id="GO:0006886">
    <property type="term" value="P:intracellular protein transport"/>
    <property type="evidence" value="ECO:0007669"/>
    <property type="project" value="InterPro"/>
</dbReference>
<keyword evidence="3" id="KW-0813">Transport</keyword>
<protein>
    <submittedName>
        <fullName evidence="9">Adaptorrelated protein complex 1, beta 1 subunit, isoform 2, putative</fullName>
    </submittedName>
</protein>
<evidence type="ECO:0000259" key="7">
    <source>
        <dbReference type="Pfam" id="PF01602"/>
    </source>
</evidence>
<dbReference type="Pfam" id="PF09066">
    <property type="entry name" value="B2-adapt-app_C"/>
    <property type="match status" value="1"/>
</dbReference>
<evidence type="ECO:0000259" key="8">
    <source>
        <dbReference type="Pfam" id="PF09066"/>
    </source>
</evidence>
<organism evidence="9 10">
    <name type="scientific">Acanthamoeba castellanii (strain ATCC 30010 / Neff)</name>
    <dbReference type="NCBI Taxonomy" id="1257118"/>
    <lineage>
        <taxon>Eukaryota</taxon>
        <taxon>Amoebozoa</taxon>
        <taxon>Discosea</taxon>
        <taxon>Longamoebia</taxon>
        <taxon>Centramoebida</taxon>
        <taxon>Acanthamoebidae</taxon>
        <taxon>Acanthamoeba</taxon>
    </lineage>
</organism>
<dbReference type="RefSeq" id="XP_004337187.1">
    <property type="nucleotide sequence ID" value="XM_004337139.1"/>
</dbReference>
<dbReference type="OMA" id="NPPEVQW"/>
<sequence>MSDSKYFTTTKKGEIKELKKELDNPKENVKKEAVKKVIAAMTVGKDVSELFPDVVKCIRTSNLELKKLVYLYIMNYAKTQPETAILSVNAFVHDAQHPNPLVRALAVRTMGCIRVDKITEYLCQPLRECLKDADPYVRKTAAVCVAKVWDINPELVETQGFLDMLRDLLSDSNPMALLSSNRPTDRSRIADKQTKVVANAVAALSEIDETAKEDVFSLNTENLKMLLAALNECTEWGQVFILHALSKYTPDDSREAEAIAERVTPRLAHANSAVVLSTIRVLMRLLEHINSGEFVKNMCKKMTPPLVTLLQKEPEIQYVALRNINLIIQKRPQVLQNEMKVFFCKYNDPIYVKMEKLEIMIMLVNERTIEQVLMELKEYATEVDVEFVRKAVRAIGRCAIKLDRAAEKCIKVLLELIQTKVNYVVQEAIIVIKDIFRKYPNRYESIISTLCENLDTLDDPEAKASMIWIIGEYAERIENADDLLETFLENFQDENSTVQLQLLTSCVKLFLKKPKTTQNIVQHALELATKESENPDLRDRGYVYWRLLSTDPEAAKQVVLGEKPLISEDTSPLDASLLDELIGNMATLASVYHKPPQAFVSKLKKKVKVFDPSNAEMKTSRRITGESDGDEDQEARGGEGSLIELDSSPAASSNDPFGFLSSPGPAPTQPAVEKKVLLSAEKGRGLEVRGAFVRRGGSGPVLALTLANYSNAPMDGFMVQFNKNFYRLKPAKTLLDITAVGPGQTSDVLVPLSADGDEGPVSPAIHVAVKNNVDVFYFLAECPLNVFFSPDGALEKSAYLAAWKDIPNESERVQQLGPLVTADSNALTDLLQRHNIFLIAKRRVNDNEVPLFPPPLP</sequence>
<dbReference type="InterPro" id="IPR013041">
    <property type="entry name" value="Clathrin_app_Ig-like_sf"/>
</dbReference>
<accession>L8GPS7</accession>
<dbReference type="Gene3D" id="1.25.10.10">
    <property type="entry name" value="Leucine-rich Repeat Variant"/>
    <property type="match status" value="1"/>
</dbReference>
<dbReference type="InterPro" id="IPR015151">
    <property type="entry name" value="B-adaptin_app_sub_C"/>
</dbReference>
<dbReference type="InterPro" id="IPR013037">
    <property type="entry name" value="Clathrin_b-adaptin_app_Ig-like"/>
</dbReference>
<proteinExistence type="inferred from homology"/>
<dbReference type="GO" id="GO:0012505">
    <property type="term" value="C:endomembrane system"/>
    <property type="evidence" value="ECO:0007669"/>
    <property type="project" value="UniProtKB-SubCell"/>
</dbReference>
<evidence type="ECO:0000256" key="4">
    <source>
        <dbReference type="ARBA" id="ARBA00022927"/>
    </source>
</evidence>
<keyword evidence="5" id="KW-0472">Membrane</keyword>
<dbReference type="GO" id="GO:0016192">
    <property type="term" value="P:vesicle-mediated transport"/>
    <property type="evidence" value="ECO:0007669"/>
    <property type="project" value="InterPro"/>
</dbReference>
<evidence type="ECO:0000256" key="5">
    <source>
        <dbReference type="ARBA" id="ARBA00023136"/>
    </source>
</evidence>
<feature type="region of interest" description="Disordered" evidence="6">
    <location>
        <begin position="617"/>
        <end position="670"/>
    </location>
</feature>
<name>L8GPS7_ACACF</name>
<evidence type="ECO:0000313" key="9">
    <source>
        <dbReference type="EMBL" id="ELR15174.1"/>
    </source>
</evidence>
<dbReference type="PANTHER" id="PTHR11134">
    <property type="entry name" value="ADAPTOR COMPLEX SUBUNIT BETA FAMILY MEMBER"/>
    <property type="match status" value="1"/>
</dbReference>
<dbReference type="KEGG" id="acan:ACA1_217370"/>
<dbReference type="InterPro" id="IPR009028">
    <property type="entry name" value="Coatomer/calthrin_app_sub_C"/>
</dbReference>
<dbReference type="GO" id="GO:0030131">
    <property type="term" value="C:clathrin adaptor complex"/>
    <property type="evidence" value="ECO:0007669"/>
    <property type="project" value="InterPro"/>
</dbReference>
<dbReference type="Gene3D" id="2.60.40.1150">
    <property type="match status" value="1"/>
</dbReference>
<keyword evidence="10" id="KW-1185">Reference proteome</keyword>
<gene>
    <name evidence="9" type="ORF">ACA1_217370</name>
</gene>
<comment type="subcellular location">
    <subcellularLocation>
        <location evidence="1">Endomembrane system</location>
    </subcellularLocation>
</comment>
<dbReference type="InterPro" id="IPR012295">
    <property type="entry name" value="TBP_dom_sf"/>
</dbReference>
<evidence type="ECO:0000256" key="6">
    <source>
        <dbReference type="SAM" id="MobiDB-lite"/>
    </source>
</evidence>
<comment type="similarity">
    <text evidence="2">Belongs to the adaptor complexes large subunit family.</text>
</comment>
<dbReference type="EMBL" id="KB008036">
    <property type="protein sequence ID" value="ELR15174.1"/>
    <property type="molecule type" value="Genomic_DNA"/>
</dbReference>
<reference evidence="9 10" key="1">
    <citation type="journal article" date="2013" name="Genome Biol.">
        <title>Genome of Acanthamoeba castellanii highlights extensive lateral gene transfer and early evolution of tyrosine kinase signaling.</title>
        <authorList>
            <person name="Clarke M."/>
            <person name="Lohan A.J."/>
            <person name="Liu B."/>
            <person name="Lagkouvardos I."/>
            <person name="Roy S."/>
            <person name="Zafar N."/>
            <person name="Bertelli C."/>
            <person name="Schilde C."/>
            <person name="Kianianmomeni A."/>
            <person name="Burglin T.R."/>
            <person name="Frech C."/>
            <person name="Turcotte B."/>
            <person name="Kopec K.O."/>
            <person name="Synnott J.M."/>
            <person name="Choo C."/>
            <person name="Paponov I."/>
            <person name="Finkler A."/>
            <person name="Soon Heng Tan C."/>
            <person name="Hutchins A.P."/>
            <person name="Weinmeier T."/>
            <person name="Rattei T."/>
            <person name="Chu J.S."/>
            <person name="Gimenez G."/>
            <person name="Irimia M."/>
            <person name="Rigden D.J."/>
            <person name="Fitzpatrick D.A."/>
            <person name="Lorenzo-Morales J."/>
            <person name="Bateman A."/>
            <person name="Chiu C.H."/>
            <person name="Tang P."/>
            <person name="Hegemann P."/>
            <person name="Fromm H."/>
            <person name="Raoult D."/>
            <person name="Greub G."/>
            <person name="Miranda-Saavedra D."/>
            <person name="Chen N."/>
            <person name="Nash P."/>
            <person name="Ginger M.L."/>
            <person name="Horn M."/>
            <person name="Schaap P."/>
            <person name="Caler L."/>
            <person name="Loftus B."/>
        </authorList>
    </citation>
    <scope>NUCLEOTIDE SEQUENCE [LARGE SCALE GENOMIC DNA]</scope>
    <source>
        <strain evidence="9 10">Neff</strain>
    </source>
</reference>
<evidence type="ECO:0000313" key="10">
    <source>
        <dbReference type="Proteomes" id="UP000011083"/>
    </source>
</evidence>
<dbReference type="VEuPathDB" id="AmoebaDB:ACA1_217370"/>